<comment type="caution">
    <text evidence="6">The sequence shown here is derived from an EMBL/GenBank/DDBJ whole genome shotgun (WGS) entry which is preliminary data.</text>
</comment>
<dbReference type="RefSeq" id="WP_238894890.1">
    <property type="nucleotide sequence ID" value="NZ_JAKOGG010000002.1"/>
</dbReference>
<evidence type="ECO:0000259" key="5">
    <source>
        <dbReference type="PROSITE" id="PS51755"/>
    </source>
</evidence>
<dbReference type="InterPro" id="IPR039420">
    <property type="entry name" value="WalR-like"/>
</dbReference>
<dbReference type="InterPro" id="IPR036388">
    <property type="entry name" value="WH-like_DNA-bd_sf"/>
</dbReference>
<evidence type="ECO:0000259" key="4">
    <source>
        <dbReference type="PROSITE" id="PS50110"/>
    </source>
</evidence>
<evidence type="ECO:0000256" key="3">
    <source>
        <dbReference type="PROSITE-ProRule" id="PRU01091"/>
    </source>
</evidence>
<feature type="DNA-binding region" description="OmpR/PhoB-type" evidence="3">
    <location>
        <begin position="130"/>
        <end position="229"/>
    </location>
</feature>
<evidence type="ECO:0000256" key="2">
    <source>
        <dbReference type="PROSITE-ProRule" id="PRU00169"/>
    </source>
</evidence>
<reference evidence="6 7" key="1">
    <citation type="submission" date="2022-02" db="EMBL/GenBank/DDBJ databases">
        <authorList>
            <person name="Zhuang L."/>
        </authorList>
    </citation>
    <scope>NUCLEOTIDE SEQUENCE [LARGE SCALE GENOMIC DNA]</scope>
    <source>
        <strain evidence="6 7">C32</strain>
    </source>
</reference>
<dbReference type="InterPro" id="IPR001867">
    <property type="entry name" value="OmpR/PhoB-type_DNA-bd"/>
</dbReference>
<feature type="modified residue" description="4-aspartylphosphate" evidence="2">
    <location>
        <position position="57"/>
    </location>
</feature>
<keyword evidence="7" id="KW-1185">Reference proteome</keyword>
<dbReference type="SUPFAM" id="SSF52172">
    <property type="entry name" value="CheY-like"/>
    <property type="match status" value="1"/>
</dbReference>
<dbReference type="InterPro" id="IPR001789">
    <property type="entry name" value="Sig_transdc_resp-reg_receiver"/>
</dbReference>
<name>A0ABT2FGX1_9GAMM</name>
<dbReference type="PANTHER" id="PTHR48111:SF47">
    <property type="entry name" value="TRANSCRIPTIONAL REGULATORY PROTEIN RSTA"/>
    <property type="match status" value="1"/>
</dbReference>
<keyword evidence="1 3" id="KW-0238">DNA-binding</keyword>
<dbReference type="PROSITE" id="PS51755">
    <property type="entry name" value="OMPR_PHOB"/>
    <property type="match status" value="1"/>
</dbReference>
<evidence type="ECO:0000313" key="6">
    <source>
        <dbReference type="EMBL" id="MCS4555488.1"/>
    </source>
</evidence>
<reference evidence="7" key="2">
    <citation type="submission" date="2023-07" db="EMBL/GenBank/DDBJ databases">
        <title>Shewanella mangrovi sp. nov., an acetaldehyde- degrading bacterium isolated from mangrove sediment.</title>
        <authorList>
            <person name="Liu Y."/>
        </authorList>
    </citation>
    <scope>NUCLEOTIDE SEQUENCE [LARGE SCALE GENOMIC DNA]</scope>
    <source>
        <strain evidence="7">C32</strain>
    </source>
</reference>
<dbReference type="Gene3D" id="1.10.10.10">
    <property type="entry name" value="Winged helix-like DNA-binding domain superfamily/Winged helix DNA-binding domain"/>
    <property type="match status" value="1"/>
</dbReference>
<organism evidence="6 7">
    <name type="scientific">Shewanella electrica</name>
    <dbReference type="NCBI Taxonomy" id="515560"/>
    <lineage>
        <taxon>Bacteria</taxon>
        <taxon>Pseudomonadati</taxon>
        <taxon>Pseudomonadota</taxon>
        <taxon>Gammaproteobacteria</taxon>
        <taxon>Alteromonadales</taxon>
        <taxon>Shewanellaceae</taxon>
        <taxon>Shewanella</taxon>
    </lineage>
</organism>
<dbReference type="Proteomes" id="UP001201549">
    <property type="component" value="Unassembled WGS sequence"/>
</dbReference>
<keyword evidence="2" id="KW-0597">Phosphoprotein</keyword>
<feature type="domain" description="OmpR/PhoB-type" evidence="5">
    <location>
        <begin position="130"/>
        <end position="229"/>
    </location>
</feature>
<dbReference type="Gene3D" id="3.40.50.2300">
    <property type="match status" value="1"/>
</dbReference>
<protein>
    <submittedName>
        <fullName evidence="6">Response regulator transcription factor</fullName>
    </submittedName>
</protein>
<sequence length="233" mass="26226">MVKLQNKRLLLIEDDLPLAELIADFLSEQGIRVWHAVNGAQALQYARQHPFDLVICDLMLPDTHGFMLAERLQAVCATPLMFLTAVGDDLTHVQALDTGAVDFINKPVKPQILLARIKTCLRHSRRSDDNAMAQLGDYQFDERSKSLSVNGKAVPLTNQEFDILWLFIKNPEQPVSRDHMFEQIVGRPYDGTDRAADLKVCRLRKKLEACGCGDIRISTLRGQGYILTLVQDA</sequence>
<dbReference type="Pfam" id="PF00072">
    <property type="entry name" value="Response_reg"/>
    <property type="match status" value="1"/>
</dbReference>
<feature type="domain" description="Response regulatory" evidence="4">
    <location>
        <begin position="8"/>
        <end position="121"/>
    </location>
</feature>
<evidence type="ECO:0000256" key="1">
    <source>
        <dbReference type="ARBA" id="ARBA00023125"/>
    </source>
</evidence>
<accession>A0ABT2FGX1</accession>
<proteinExistence type="predicted"/>
<dbReference type="EMBL" id="JAKOGG010000002">
    <property type="protein sequence ID" value="MCS4555488.1"/>
    <property type="molecule type" value="Genomic_DNA"/>
</dbReference>
<dbReference type="SMART" id="SM00862">
    <property type="entry name" value="Trans_reg_C"/>
    <property type="match status" value="1"/>
</dbReference>
<dbReference type="PANTHER" id="PTHR48111">
    <property type="entry name" value="REGULATOR OF RPOS"/>
    <property type="match status" value="1"/>
</dbReference>
<dbReference type="SMART" id="SM00448">
    <property type="entry name" value="REC"/>
    <property type="match status" value="1"/>
</dbReference>
<dbReference type="InterPro" id="IPR011006">
    <property type="entry name" value="CheY-like_superfamily"/>
</dbReference>
<evidence type="ECO:0000313" key="7">
    <source>
        <dbReference type="Proteomes" id="UP001201549"/>
    </source>
</evidence>
<dbReference type="PROSITE" id="PS50110">
    <property type="entry name" value="RESPONSE_REGULATORY"/>
    <property type="match status" value="1"/>
</dbReference>
<dbReference type="Pfam" id="PF00486">
    <property type="entry name" value="Trans_reg_C"/>
    <property type="match status" value="1"/>
</dbReference>
<dbReference type="CDD" id="cd00383">
    <property type="entry name" value="trans_reg_C"/>
    <property type="match status" value="1"/>
</dbReference>
<gene>
    <name evidence="6" type="ORF">L9G74_03470</name>
</gene>